<dbReference type="SMART" id="SM00354">
    <property type="entry name" value="HTH_LACI"/>
    <property type="match status" value="1"/>
</dbReference>
<organism evidence="6 7">
    <name type="scientific">Luteococcus peritonei</name>
    <dbReference type="NCBI Taxonomy" id="88874"/>
    <lineage>
        <taxon>Bacteria</taxon>
        <taxon>Bacillati</taxon>
        <taxon>Actinomycetota</taxon>
        <taxon>Actinomycetes</taxon>
        <taxon>Propionibacteriales</taxon>
        <taxon>Propionibacteriaceae</taxon>
        <taxon>Luteococcus</taxon>
    </lineage>
</organism>
<feature type="region of interest" description="Disordered" evidence="4">
    <location>
        <begin position="314"/>
        <end position="336"/>
    </location>
</feature>
<sequence length="336" mass="35685">MARVRMKDIAREAGVSRGAVSFALNDRPGVSEETRRRVKQVAAEMGWSPSAAALALSSRQARAVGLVIASSNDSFASESFFLRLISGIERSLQPLNFSLVLQVVPDLEAEAAACRTWWAEGRVDGVLLVNPQLDDPRAALMAELGMPGVVVGGSWPGERLAGLPTDDRGAMRQVVEHLAAQGHRRVAYVLGRGGLDHTRVRQEVFEQVAHAAGLHPEVSAFTDVTEDSGRRETARLLQLDARPTAIVYDNEILALGGMAGVQAAGLACPDDVAIVSCEDSPICRVVQPGITSLVRDPALLGQMATDRLLELLAGQPPTEGPAPTPELAVRASTLSP</sequence>
<protein>
    <submittedName>
        <fullName evidence="6">LacI family DNA-binding transcriptional regulator</fullName>
    </submittedName>
</protein>
<dbReference type="Pfam" id="PF13377">
    <property type="entry name" value="Peripla_BP_3"/>
    <property type="match status" value="1"/>
</dbReference>
<evidence type="ECO:0000313" key="7">
    <source>
        <dbReference type="Proteomes" id="UP001597326"/>
    </source>
</evidence>
<name>A0ABW4RU43_9ACTN</name>
<reference evidence="7" key="1">
    <citation type="journal article" date="2019" name="Int. J. Syst. Evol. Microbiol.">
        <title>The Global Catalogue of Microorganisms (GCM) 10K type strain sequencing project: providing services to taxonomists for standard genome sequencing and annotation.</title>
        <authorList>
            <consortium name="The Broad Institute Genomics Platform"/>
            <consortium name="The Broad Institute Genome Sequencing Center for Infectious Disease"/>
            <person name="Wu L."/>
            <person name="Ma J."/>
        </authorList>
    </citation>
    <scope>NUCLEOTIDE SEQUENCE [LARGE SCALE GENOMIC DNA]</scope>
    <source>
        <strain evidence="7">CAIM 431</strain>
    </source>
</reference>
<dbReference type="GO" id="GO:0003677">
    <property type="term" value="F:DNA binding"/>
    <property type="evidence" value="ECO:0007669"/>
    <property type="project" value="UniProtKB-KW"/>
</dbReference>
<dbReference type="Proteomes" id="UP001597326">
    <property type="component" value="Unassembled WGS sequence"/>
</dbReference>
<dbReference type="Gene3D" id="1.10.260.40">
    <property type="entry name" value="lambda repressor-like DNA-binding domains"/>
    <property type="match status" value="1"/>
</dbReference>
<dbReference type="RefSeq" id="WP_343872784.1">
    <property type="nucleotide sequence ID" value="NZ_BAAAIX010000009.1"/>
</dbReference>
<dbReference type="SUPFAM" id="SSF47413">
    <property type="entry name" value="lambda repressor-like DNA-binding domains"/>
    <property type="match status" value="1"/>
</dbReference>
<dbReference type="Pfam" id="PF00356">
    <property type="entry name" value="LacI"/>
    <property type="match status" value="1"/>
</dbReference>
<gene>
    <name evidence="6" type="ORF">ACFSCS_05755</name>
</gene>
<proteinExistence type="predicted"/>
<dbReference type="PROSITE" id="PS50932">
    <property type="entry name" value="HTH_LACI_2"/>
    <property type="match status" value="1"/>
</dbReference>
<keyword evidence="7" id="KW-1185">Reference proteome</keyword>
<dbReference type="PANTHER" id="PTHR30146:SF155">
    <property type="entry name" value="ALANINE RACEMASE"/>
    <property type="match status" value="1"/>
</dbReference>
<keyword evidence="1" id="KW-0805">Transcription regulation</keyword>
<dbReference type="Gene3D" id="3.40.50.2300">
    <property type="match status" value="2"/>
</dbReference>
<feature type="domain" description="HTH lacI-type" evidence="5">
    <location>
        <begin position="4"/>
        <end position="58"/>
    </location>
</feature>
<evidence type="ECO:0000313" key="6">
    <source>
        <dbReference type="EMBL" id="MFD1889697.1"/>
    </source>
</evidence>
<evidence type="ECO:0000256" key="4">
    <source>
        <dbReference type="SAM" id="MobiDB-lite"/>
    </source>
</evidence>
<keyword evidence="2 6" id="KW-0238">DNA-binding</keyword>
<dbReference type="InterPro" id="IPR028082">
    <property type="entry name" value="Peripla_BP_I"/>
</dbReference>
<dbReference type="InterPro" id="IPR010982">
    <property type="entry name" value="Lambda_DNA-bd_dom_sf"/>
</dbReference>
<dbReference type="CDD" id="cd06267">
    <property type="entry name" value="PBP1_LacI_sugar_binding-like"/>
    <property type="match status" value="1"/>
</dbReference>
<accession>A0ABW4RU43</accession>
<dbReference type="EMBL" id="JBHUFZ010000011">
    <property type="protein sequence ID" value="MFD1889697.1"/>
    <property type="molecule type" value="Genomic_DNA"/>
</dbReference>
<evidence type="ECO:0000256" key="1">
    <source>
        <dbReference type="ARBA" id="ARBA00023015"/>
    </source>
</evidence>
<evidence type="ECO:0000256" key="3">
    <source>
        <dbReference type="ARBA" id="ARBA00023163"/>
    </source>
</evidence>
<dbReference type="PANTHER" id="PTHR30146">
    <property type="entry name" value="LACI-RELATED TRANSCRIPTIONAL REPRESSOR"/>
    <property type="match status" value="1"/>
</dbReference>
<dbReference type="InterPro" id="IPR046335">
    <property type="entry name" value="LacI/GalR-like_sensor"/>
</dbReference>
<dbReference type="PROSITE" id="PS00356">
    <property type="entry name" value="HTH_LACI_1"/>
    <property type="match status" value="1"/>
</dbReference>
<evidence type="ECO:0000256" key="2">
    <source>
        <dbReference type="ARBA" id="ARBA00023125"/>
    </source>
</evidence>
<dbReference type="CDD" id="cd01392">
    <property type="entry name" value="HTH_LacI"/>
    <property type="match status" value="1"/>
</dbReference>
<dbReference type="SUPFAM" id="SSF53822">
    <property type="entry name" value="Periplasmic binding protein-like I"/>
    <property type="match status" value="1"/>
</dbReference>
<evidence type="ECO:0000259" key="5">
    <source>
        <dbReference type="PROSITE" id="PS50932"/>
    </source>
</evidence>
<dbReference type="InterPro" id="IPR000843">
    <property type="entry name" value="HTH_LacI"/>
</dbReference>
<comment type="caution">
    <text evidence="6">The sequence shown here is derived from an EMBL/GenBank/DDBJ whole genome shotgun (WGS) entry which is preliminary data.</text>
</comment>
<keyword evidence="3" id="KW-0804">Transcription</keyword>